<dbReference type="InterPro" id="IPR051472">
    <property type="entry name" value="T3SS_Stator/FliH"/>
</dbReference>
<dbReference type="InterPro" id="IPR000563">
    <property type="entry name" value="Flag_FliH"/>
</dbReference>
<keyword evidence="7" id="KW-1005">Bacterial flagellum biogenesis</keyword>
<keyword evidence="12" id="KW-0969">Cilium</keyword>
<dbReference type="InterPro" id="IPR018035">
    <property type="entry name" value="Flagellar_FliH/T3SS_HrpE"/>
</dbReference>
<comment type="function">
    <text evidence="1">Needed for flagellar regrowth and assembly.</text>
</comment>
<evidence type="ECO:0000256" key="2">
    <source>
        <dbReference type="ARBA" id="ARBA00004496"/>
    </source>
</evidence>
<evidence type="ECO:0000256" key="10">
    <source>
        <dbReference type="SAM" id="MobiDB-lite"/>
    </source>
</evidence>
<dbReference type="GO" id="GO:0009288">
    <property type="term" value="C:bacterial-type flagellum"/>
    <property type="evidence" value="ECO:0007669"/>
    <property type="project" value="InterPro"/>
</dbReference>
<evidence type="ECO:0000256" key="4">
    <source>
        <dbReference type="ARBA" id="ARBA00016507"/>
    </source>
</evidence>
<comment type="similarity">
    <text evidence="3">Belongs to the FliH family.</text>
</comment>
<feature type="domain" description="Flagellar assembly protein FliH/Type III secretion system HrpE" evidence="11">
    <location>
        <begin position="93"/>
        <end position="219"/>
    </location>
</feature>
<accession>A0A1A8XM51</accession>
<keyword evidence="13" id="KW-1185">Reference proteome</keyword>
<reference evidence="12 13" key="1">
    <citation type="submission" date="2016-06" db="EMBL/GenBank/DDBJ databases">
        <authorList>
            <person name="Kjaerup R.B."/>
            <person name="Dalgaard T.S."/>
            <person name="Juul-Madsen H.R."/>
        </authorList>
    </citation>
    <scope>NUCLEOTIDE SEQUENCE [LARGE SCALE GENOMIC DNA]</scope>
    <source>
        <strain evidence="12">3</strain>
    </source>
</reference>
<dbReference type="AlphaFoldDB" id="A0A1A8XM51"/>
<keyword evidence="9" id="KW-1006">Bacterial flagellum protein export</keyword>
<evidence type="ECO:0000256" key="9">
    <source>
        <dbReference type="ARBA" id="ARBA00023225"/>
    </source>
</evidence>
<evidence type="ECO:0000256" key="5">
    <source>
        <dbReference type="ARBA" id="ARBA00022448"/>
    </source>
</evidence>
<organism evidence="12 13">
    <name type="scientific">Candidatus Accumulibacter aalborgensis</name>
    <dbReference type="NCBI Taxonomy" id="1860102"/>
    <lineage>
        <taxon>Bacteria</taxon>
        <taxon>Pseudomonadati</taxon>
        <taxon>Pseudomonadota</taxon>
        <taxon>Betaproteobacteria</taxon>
        <taxon>Candidatus Accumulibacter</taxon>
    </lineage>
</organism>
<dbReference type="SUPFAM" id="SSF160527">
    <property type="entry name" value="V-type ATPase subunit E-like"/>
    <property type="match status" value="1"/>
</dbReference>
<evidence type="ECO:0000256" key="3">
    <source>
        <dbReference type="ARBA" id="ARBA00006602"/>
    </source>
</evidence>
<dbReference type="STRING" id="1860102.ACCAA_20100"/>
<dbReference type="GO" id="GO:0071973">
    <property type="term" value="P:bacterial-type flagellum-dependent cell motility"/>
    <property type="evidence" value="ECO:0007669"/>
    <property type="project" value="InterPro"/>
</dbReference>
<evidence type="ECO:0000313" key="13">
    <source>
        <dbReference type="Proteomes" id="UP000199169"/>
    </source>
</evidence>
<evidence type="ECO:0000256" key="7">
    <source>
        <dbReference type="ARBA" id="ARBA00022795"/>
    </source>
</evidence>
<gene>
    <name evidence="12" type="ORF">ACCAA_20100</name>
</gene>
<comment type="subcellular location">
    <subcellularLocation>
        <location evidence="2">Cytoplasm</location>
    </subcellularLocation>
</comment>
<name>A0A1A8XM51_9PROT</name>
<proteinExistence type="inferred from homology"/>
<dbReference type="GO" id="GO:0003774">
    <property type="term" value="F:cytoskeletal motor activity"/>
    <property type="evidence" value="ECO:0007669"/>
    <property type="project" value="InterPro"/>
</dbReference>
<dbReference type="GO" id="GO:0044781">
    <property type="term" value="P:bacterial-type flagellum organization"/>
    <property type="evidence" value="ECO:0007669"/>
    <property type="project" value="UniProtKB-KW"/>
</dbReference>
<feature type="region of interest" description="Disordered" evidence="10">
    <location>
        <begin position="23"/>
        <end position="58"/>
    </location>
</feature>
<evidence type="ECO:0000259" key="11">
    <source>
        <dbReference type="Pfam" id="PF02108"/>
    </source>
</evidence>
<protein>
    <recommendedName>
        <fullName evidence="4">Flagellar assembly protein FliH</fullName>
    </recommendedName>
</protein>
<dbReference type="Pfam" id="PF02108">
    <property type="entry name" value="FliH"/>
    <property type="match status" value="1"/>
</dbReference>
<evidence type="ECO:0000256" key="1">
    <source>
        <dbReference type="ARBA" id="ARBA00003041"/>
    </source>
</evidence>
<dbReference type="Proteomes" id="UP000199169">
    <property type="component" value="Unassembled WGS sequence"/>
</dbReference>
<evidence type="ECO:0000256" key="6">
    <source>
        <dbReference type="ARBA" id="ARBA00022490"/>
    </source>
</evidence>
<keyword evidence="6" id="KW-0963">Cytoplasm</keyword>
<dbReference type="PRINTS" id="PR01003">
    <property type="entry name" value="FLGFLIH"/>
</dbReference>
<keyword evidence="12" id="KW-0282">Flagellum</keyword>
<keyword evidence="12" id="KW-0966">Cell projection</keyword>
<dbReference type="GO" id="GO:0015031">
    <property type="term" value="P:protein transport"/>
    <property type="evidence" value="ECO:0007669"/>
    <property type="project" value="UniProtKB-KW"/>
</dbReference>
<dbReference type="EMBL" id="FLQX01000094">
    <property type="protein sequence ID" value="SBT05018.1"/>
    <property type="molecule type" value="Genomic_DNA"/>
</dbReference>
<sequence>MVMTHWIPKEKLTAYQRWEVAAFDEQERTTAAPPPAEPPPERPPVEASIEPESQPQEPLLALPTAEAIERMHREAHASGYADGYQEGSLAAQAEVAKITTLMNHLQEALGGIDQGVADQLLALAIEIANQVLRQSLRVQPDLLLPVVREAVTTLHTHHGQPLLFVHPDDATLVRSHLGDQLSHHHWRIVEDATLTAGGCRVELGDSEVDATVETRWRRVIEAIGVSDEWLNAADRDSKAMAR</sequence>
<dbReference type="PANTHER" id="PTHR34982">
    <property type="entry name" value="YOP PROTEINS TRANSLOCATION PROTEIN L"/>
    <property type="match status" value="1"/>
</dbReference>
<dbReference type="PANTHER" id="PTHR34982:SF1">
    <property type="entry name" value="FLAGELLAR ASSEMBLY PROTEIN FLIH"/>
    <property type="match status" value="1"/>
</dbReference>
<evidence type="ECO:0000313" key="12">
    <source>
        <dbReference type="EMBL" id="SBT05018.1"/>
    </source>
</evidence>
<evidence type="ECO:0000256" key="8">
    <source>
        <dbReference type="ARBA" id="ARBA00022927"/>
    </source>
</evidence>
<dbReference type="GO" id="GO:0005829">
    <property type="term" value="C:cytosol"/>
    <property type="evidence" value="ECO:0007669"/>
    <property type="project" value="TreeGrafter"/>
</dbReference>
<keyword evidence="5" id="KW-0813">Transport</keyword>
<keyword evidence="8" id="KW-0653">Protein transport</keyword>